<evidence type="ECO:0000256" key="1">
    <source>
        <dbReference type="SAM" id="MobiDB-lite"/>
    </source>
</evidence>
<accession>A0A9Q5Z8H1</accession>
<proteinExistence type="predicted"/>
<feature type="compositionally biased region" description="Basic and acidic residues" evidence="1">
    <location>
        <begin position="33"/>
        <end position="44"/>
    </location>
</feature>
<gene>
    <name evidence="2" type="ORF">VF08_25225</name>
</gene>
<protein>
    <submittedName>
        <fullName evidence="2">Bromodomain-containing protein</fullName>
    </submittedName>
</protein>
<dbReference type="RefSeq" id="WP_099069888.1">
    <property type="nucleotide sequence ID" value="NZ_LAHD01000087.1"/>
</dbReference>
<dbReference type="Proteomes" id="UP000222310">
    <property type="component" value="Unassembled WGS sequence"/>
</dbReference>
<name>A0A9Q5Z8H1_NOSLI</name>
<sequence length="73" mass="8527">MDWKYKWKNGYRPSRDEAVKNPHLLDESQFETEQDRQLAEEATRKHLGIPAPTLDEEKSILPHAGSPNQKIQK</sequence>
<dbReference type="AlphaFoldDB" id="A0A9Q5Z8H1"/>
<evidence type="ECO:0000313" key="3">
    <source>
        <dbReference type="Proteomes" id="UP000222310"/>
    </source>
</evidence>
<organism evidence="2 3">
    <name type="scientific">Nostoc linckia z8</name>
    <dbReference type="NCBI Taxonomy" id="1628746"/>
    <lineage>
        <taxon>Bacteria</taxon>
        <taxon>Bacillati</taxon>
        <taxon>Cyanobacteriota</taxon>
        <taxon>Cyanophyceae</taxon>
        <taxon>Nostocales</taxon>
        <taxon>Nostocaceae</taxon>
        <taxon>Nostoc</taxon>
    </lineage>
</organism>
<feature type="compositionally biased region" description="Basic and acidic residues" evidence="1">
    <location>
        <begin position="13"/>
        <end position="26"/>
    </location>
</feature>
<evidence type="ECO:0000313" key="2">
    <source>
        <dbReference type="EMBL" id="PHJ99593.1"/>
    </source>
</evidence>
<feature type="region of interest" description="Disordered" evidence="1">
    <location>
        <begin position="12"/>
        <end position="73"/>
    </location>
</feature>
<dbReference type="EMBL" id="LAHD01000087">
    <property type="protein sequence ID" value="PHJ99593.1"/>
    <property type="molecule type" value="Genomic_DNA"/>
</dbReference>
<reference evidence="2 3" key="1">
    <citation type="submission" date="2015-02" db="EMBL/GenBank/DDBJ databases">
        <title>Nostoc linckia genome annotation.</title>
        <authorList>
            <person name="Zhou Z."/>
        </authorList>
    </citation>
    <scope>NUCLEOTIDE SEQUENCE [LARGE SCALE GENOMIC DNA]</scope>
    <source>
        <strain evidence="3">z8</strain>
    </source>
</reference>
<comment type="caution">
    <text evidence="2">The sequence shown here is derived from an EMBL/GenBank/DDBJ whole genome shotgun (WGS) entry which is preliminary data.</text>
</comment>
<dbReference type="GeneID" id="57096514"/>